<evidence type="ECO:0000313" key="3">
    <source>
        <dbReference type="EMBL" id="GFU16155.1"/>
    </source>
</evidence>
<keyword evidence="1" id="KW-0812">Transmembrane</keyword>
<accession>A0A8X6QID5</accession>
<keyword evidence="1" id="KW-1133">Transmembrane helix</keyword>
<keyword evidence="4" id="KW-1185">Reference proteome</keyword>
<sequence length="176" mass="20156">MIDLKNDPECLYVKGILSDVKLRTAIRTFLAYKAILCSRSLVFLAMFMIDMKKKKQDFVEVPDLEDDTVCRLLLYVYSNVLEDLQGEGALKLYAAADKYQIVSLKSKCRYFLNSNLCPNNLCDVLVFGDMHADDPLKAAAQEYALEHEEDVFRSEVWKAFAKTNPPLKTMLLKILK</sequence>
<dbReference type="Gene3D" id="3.30.710.10">
    <property type="entry name" value="Potassium Channel Kv1.1, Chain A"/>
    <property type="match status" value="1"/>
</dbReference>
<feature type="transmembrane region" description="Helical" evidence="1">
    <location>
        <begin position="29"/>
        <end position="49"/>
    </location>
</feature>
<organism evidence="3 4">
    <name type="scientific">Nephila pilipes</name>
    <name type="common">Giant wood spider</name>
    <name type="synonym">Nephila maculata</name>
    <dbReference type="NCBI Taxonomy" id="299642"/>
    <lineage>
        <taxon>Eukaryota</taxon>
        <taxon>Metazoa</taxon>
        <taxon>Ecdysozoa</taxon>
        <taxon>Arthropoda</taxon>
        <taxon>Chelicerata</taxon>
        <taxon>Arachnida</taxon>
        <taxon>Araneae</taxon>
        <taxon>Araneomorphae</taxon>
        <taxon>Entelegynae</taxon>
        <taxon>Araneoidea</taxon>
        <taxon>Nephilidae</taxon>
        <taxon>Nephila</taxon>
    </lineage>
</organism>
<dbReference type="PANTHER" id="PTHR24413">
    <property type="entry name" value="SPECKLE-TYPE POZ PROTEIN"/>
    <property type="match status" value="1"/>
</dbReference>
<keyword evidence="1" id="KW-0472">Membrane</keyword>
<proteinExistence type="predicted"/>
<dbReference type="Gene3D" id="1.25.40.420">
    <property type="match status" value="1"/>
</dbReference>
<dbReference type="OrthoDB" id="6434522at2759"/>
<evidence type="ECO:0000256" key="1">
    <source>
        <dbReference type="SAM" id="Phobius"/>
    </source>
</evidence>
<evidence type="ECO:0000259" key="2">
    <source>
        <dbReference type="PROSITE" id="PS50097"/>
    </source>
</evidence>
<gene>
    <name evidence="3" type="ORF">NPIL_217471</name>
</gene>
<dbReference type="SMART" id="SM00225">
    <property type="entry name" value="BTB"/>
    <property type="match status" value="1"/>
</dbReference>
<protein>
    <recommendedName>
        <fullName evidence="2">BTB domain-containing protein</fullName>
    </recommendedName>
</protein>
<name>A0A8X6QID5_NEPPI</name>
<dbReference type="PROSITE" id="PS50097">
    <property type="entry name" value="BTB"/>
    <property type="match status" value="1"/>
</dbReference>
<comment type="caution">
    <text evidence="3">The sequence shown here is derived from an EMBL/GenBank/DDBJ whole genome shotgun (WGS) entry which is preliminary data.</text>
</comment>
<feature type="domain" description="BTB" evidence="2">
    <location>
        <begin position="18"/>
        <end position="85"/>
    </location>
</feature>
<dbReference type="Proteomes" id="UP000887013">
    <property type="component" value="Unassembled WGS sequence"/>
</dbReference>
<dbReference type="InterPro" id="IPR000210">
    <property type="entry name" value="BTB/POZ_dom"/>
</dbReference>
<dbReference type="InterPro" id="IPR011333">
    <property type="entry name" value="SKP1/BTB/POZ_sf"/>
</dbReference>
<reference evidence="3" key="1">
    <citation type="submission" date="2020-08" db="EMBL/GenBank/DDBJ databases">
        <title>Multicomponent nature underlies the extraordinary mechanical properties of spider dragline silk.</title>
        <authorList>
            <person name="Kono N."/>
            <person name="Nakamura H."/>
            <person name="Mori M."/>
            <person name="Yoshida Y."/>
            <person name="Ohtoshi R."/>
            <person name="Malay A.D."/>
            <person name="Moran D.A.P."/>
            <person name="Tomita M."/>
            <person name="Numata K."/>
            <person name="Arakawa K."/>
        </authorList>
    </citation>
    <scope>NUCLEOTIDE SEQUENCE</scope>
</reference>
<dbReference type="Pfam" id="PF00651">
    <property type="entry name" value="BTB"/>
    <property type="match status" value="1"/>
</dbReference>
<dbReference type="EMBL" id="BMAW01030381">
    <property type="protein sequence ID" value="GFU16155.1"/>
    <property type="molecule type" value="Genomic_DNA"/>
</dbReference>
<evidence type="ECO:0000313" key="4">
    <source>
        <dbReference type="Proteomes" id="UP000887013"/>
    </source>
</evidence>
<dbReference type="AlphaFoldDB" id="A0A8X6QID5"/>
<dbReference type="SUPFAM" id="SSF54695">
    <property type="entry name" value="POZ domain"/>
    <property type="match status" value="1"/>
</dbReference>